<evidence type="ECO:0000256" key="1">
    <source>
        <dbReference type="SAM" id="MobiDB-lite"/>
    </source>
</evidence>
<reference evidence="2 4" key="2">
    <citation type="journal article" date="2013" name="Nature">
        <title>Insights into bilaterian evolution from three spiralian genomes.</title>
        <authorList>
            <person name="Simakov O."/>
            <person name="Marletaz F."/>
            <person name="Cho S.J."/>
            <person name="Edsinger-Gonzales E."/>
            <person name="Havlak P."/>
            <person name="Hellsten U."/>
            <person name="Kuo D.H."/>
            <person name="Larsson T."/>
            <person name="Lv J."/>
            <person name="Arendt D."/>
            <person name="Savage R."/>
            <person name="Osoegawa K."/>
            <person name="de Jong P."/>
            <person name="Grimwood J."/>
            <person name="Chapman J.A."/>
            <person name="Shapiro H."/>
            <person name="Aerts A."/>
            <person name="Otillar R.P."/>
            <person name="Terry A.Y."/>
            <person name="Boore J.L."/>
            <person name="Grigoriev I.V."/>
            <person name="Lindberg D.R."/>
            <person name="Seaver E.C."/>
            <person name="Weisblat D.A."/>
            <person name="Putnam N.H."/>
            <person name="Rokhsar D.S."/>
        </authorList>
    </citation>
    <scope>NUCLEOTIDE SEQUENCE</scope>
</reference>
<dbReference type="CTD" id="20205103"/>
<accession>T1F8F4</accession>
<organism evidence="3 4">
    <name type="scientific">Helobdella robusta</name>
    <name type="common">Californian leech</name>
    <dbReference type="NCBI Taxonomy" id="6412"/>
    <lineage>
        <taxon>Eukaryota</taxon>
        <taxon>Metazoa</taxon>
        <taxon>Spiralia</taxon>
        <taxon>Lophotrochozoa</taxon>
        <taxon>Annelida</taxon>
        <taxon>Clitellata</taxon>
        <taxon>Hirudinea</taxon>
        <taxon>Rhynchobdellida</taxon>
        <taxon>Glossiphoniidae</taxon>
        <taxon>Helobdella</taxon>
    </lineage>
</organism>
<dbReference type="KEGG" id="hro:HELRODRAFT_174747"/>
<dbReference type="GeneID" id="20205103"/>
<reference evidence="4" key="1">
    <citation type="submission" date="2012-12" db="EMBL/GenBank/DDBJ databases">
        <authorList>
            <person name="Hellsten U."/>
            <person name="Grimwood J."/>
            <person name="Chapman J.A."/>
            <person name="Shapiro H."/>
            <person name="Aerts A."/>
            <person name="Otillar R.P."/>
            <person name="Terry A.Y."/>
            <person name="Boore J.L."/>
            <person name="Simakov O."/>
            <person name="Marletaz F."/>
            <person name="Cho S.-J."/>
            <person name="Edsinger-Gonzales E."/>
            <person name="Havlak P."/>
            <person name="Kuo D.-H."/>
            <person name="Larsson T."/>
            <person name="Lv J."/>
            <person name="Arendt D."/>
            <person name="Savage R."/>
            <person name="Osoegawa K."/>
            <person name="de Jong P."/>
            <person name="Lindberg D.R."/>
            <person name="Seaver E.C."/>
            <person name="Weisblat D.A."/>
            <person name="Putnam N.H."/>
            <person name="Grigoriev I.V."/>
            <person name="Rokhsar D.S."/>
        </authorList>
    </citation>
    <scope>NUCLEOTIDE SEQUENCE</scope>
</reference>
<dbReference type="RefSeq" id="XP_009020417.1">
    <property type="nucleotide sequence ID" value="XM_009022169.1"/>
</dbReference>
<dbReference type="EnsemblMetazoa" id="HelroT174747">
    <property type="protein sequence ID" value="HelroP174747"/>
    <property type="gene ID" value="HelroG174747"/>
</dbReference>
<feature type="region of interest" description="Disordered" evidence="1">
    <location>
        <begin position="126"/>
        <end position="182"/>
    </location>
</feature>
<reference evidence="3" key="3">
    <citation type="submission" date="2015-06" db="UniProtKB">
        <authorList>
            <consortium name="EnsemblMetazoa"/>
        </authorList>
    </citation>
    <scope>IDENTIFICATION</scope>
</reference>
<sequence>MDDDCNGESGTESCDDAGPFVTLTWSHLKINNFKKEIANFNWNFSAADAQDQSSWFCYMCGNKNMSVDDKCVCCKQESGKVDFHGENRGNVLADKSKTNSEKIIKSRPGYANSGCKNAINNKNNNQINFGPNNMNNNKVVNTGTTDNKINNNNNRNISSNDGRSMQPLSPSPKPELTSSSTQTQSLIFPIISSQSNSFQDSSSVFPESSSLNSKAMSSSKMFCEYEIIYRNADDNPFTDPDQLPYFNQPPDPNNKDLTPTSYFSFFIYVSITCQLSMFISTSHSTEMKKKNFYLKVGCKCALDNPYVPTGLSRPIRDGKCSTEWKFDDIHRDADLHLVAFLLYHLTFIGLHIDGYQSVEAEDSVYNGQKKLRVDYKNMKEENMLLLTFDMKDTEEEINNLDSWMNEGLMKLGKVKQRIRVFPDPSPL</sequence>
<protein>
    <recommendedName>
        <fullName evidence="5">RanBP2-type domain-containing protein</fullName>
    </recommendedName>
</protein>
<feature type="compositionally biased region" description="Low complexity" evidence="1">
    <location>
        <begin position="126"/>
        <end position="164"/>
    </location>
</feature>
<dbReference type="InParanoid" id="T1F8F4"/>
<dbReference type="AlphaFoldDB" id="T1F8F4"/>
<gene>
    <name evidence="3" type="primary">20205103</name>
    <name evidence="2" type="ORF">HELRODRAFT_174747</name>
</gene>
<evidence type="ECO:0000313" key="2">
    <source>
        <dbReference type="EMBL" id="ESO01763.1"/>
    </source>
</evidence>
<name>T1F8F4_HELRO</name>
<evidence type="ECO:0000313" key="3">
    <source>
        <dbReference type="EnsemblMetazoa" id="HelroP174747"/>
    </source>
</evidence>
<dbReference type="HOGENOM" id="CLU_642945_0_0_1"/>
<dbReference type="EMBL" id="AMQM01005019">
    <property type="status" value="NOT_ANNOTATED_CDS"/>
    <property type="molecule type" value="Genomic_DNA"/>
</dbReference>
<evidence type="ECO:0000313" key="4">
    <source>
        <dbReference type="Proteomes" id="UP000015101"/>
    </source>
</evidence>
<proteinExistence type="predicted"/>
<evidence type="ECO:0008006" key="5">
    <source>
        <dbReference type="Google" id="ProtNLM"/>
    </source>
</evidence>
<dbReference type="EMBL" id="KB096743">
    <property type="protein sequence ID" value="ESO01763.1"/>
    <property type="molecule type" value="Genomic_DNA"/>
</dbReference>
<dbReference type="Proteomes" id="UP000015101">
    <property type="component" value="Unassembled WGS sequence"/>
</dbReference>
<keyword evidence="4" id="KW-1185">Reference proteome</keyword>